<feature type="active site" evidence="4">
    <location>
        <position position="74"/>
    </location>
</feature>
<keyword evidence="2 4" id="KW-0479">Metal-binding</keyword>
<reference evidence="7" key="1">
    <citation type="journal article" date="2019" name="Int. J. Syst. Evol. Microbiol.">
        <title>The Global Catalogue of Microorganisms (GCM) 10K type strain sequencing project: providing services to taxonomists for standard genome sequencing and annotation.</title>
        <authorList>
            <consortium name="The Broad Institute Genomics Platform"/>
            <consortium name="The Broad Institute Genome Sequencing Center for Infectious Disease"/>
            <person name="Wu L."/>
            <person name="Ma J."/>
        </authorList>
    </citation>
    <scope>NUCLEOTIDE SEQUENCE [LARGE SCALE GENOMIC DNA]</scope>
    <source>
        <strain evidence="7">CGMCC 1.6964</strain>
    </source>
</reference>
<feature type="binding site" evidence="4">
    <location>
        <position position="77"/>
    </location>
    <ligand>
        <name>Zn(2+)</name>
        <dbReference type="ChEBI" id="CHEBI:29105"/>
    </ligand>
</feature>
<comment type="similarity">
    <text evidence="4">Belongs to the SprT family.</text>
</comment>
<dbReference type="Pfam" id="PF17283">
    <property type="entry name" value="Zn_ribbon_SprT"/>
    <property type="match status" value="1"/>
</dbReference>
<keyword evidence="3 4" id="KW-0862">Zinc</keyword>
<evidence type="ECO:0000256" key="2">
    <source>
        <dbReference type="ARBA" id="ARBA00022723"/>
    </source>
</evidence>
<comment type="subcellular location">
    <subcellularLocation>
        <location evidence="4">Cytoplasm</location>
    </subcellularLocation>
</comment>
<dbReference type="Pfam" id="PF10263">
    <property type="entry name" value="SprT-like"/>
    <property type="match status" value="1"/>
</dbReference>
<name>A0ABQ2L172_9BACL</name>
<evidence type="ECO:0000313" key="6">
    <source>
        <dbReference type="EMBL" id="GGN99343.1"/>
    </source>
</evidence>
<evidence type="ECO:0000256" key="4">
    <source>
        <dbReference type="HAMAP-Rule" id="MF_00745"/>
    </source>
</evidence>
<dbReference type="NCBIfam" id="NF003339">
    <property type="entry name" value="PRK04351.1"/>
    <property type="match status" value="1"/>
</dbReference>
<organism evidence="6 7">
    <name type="scientific">Saccharibacillus kuerlensis</name>
    <dbReference type="NCBI Taxonomy" id="459527"/>
    <lineage>
        <taxon>Bacteria</taxon>
        <taxon>Bacillati</taxon>
        <taxon>Bacillota</taxon>
        <taxon>Bacilli</taxon>
        <taxon>Bacillales</taxon>
        <taxon>Paenibacillaceae</taxon>
        <taxon>Saccharibacillus</taxon>
    </lineage>
</organism>
<comment type="cofactor">
    <cofactor evidence="4">
        <name>Zn(2+)</name>
        <dbReference type="ChEBI" id="CHEBI:29105"/>
    </cofactor>
    <text evidence="4">Binds 1 zinc ion.</text>
</comment>
<dbReference type="EMBL" id="BMLN01000004">
    <property type="protein sequence ID" value="GGN99343.1"/>
    <property type="molecule type" value="Genomic_DNA"/>
</dbReference>
<proteinExistence type="inferred from homology"/>
<feature type="domain" description="SprT-like" evidence="5">
    <location>
        <begin position="10"/>
        <end position="156"/>
    </location>
</feature>
<feature type="binding site" evidence="4">
    <location>
        <position position="73"/>
    </location>
    <ligand>
        <name>Zn(2+)</name>
        <dbReference type="ChEBI" id="CHEBI:29105"/>
    </ligand>
</feature>
<sequence length="168" mass="19496">MHSERTMTDAELQQWIEKVSLEHFGVPFRHRAFFNARLRSTGGRYALRSHDIEINPHQLQAHGREAVEGIIKHELCHYHLHIAGRGYRHRDADFKRLLAKVGGSRYCQALPDKAKRVLPFKYKLTCSTCGMEYKRKRRMDASRYRCGRCAGRLRLEELKSETKSGSGA</sequence>
<accession>A0ABQ2L172</accession>
<dbReference type="InterPro" id="IPR006640">
    <property type="entry name" value="SprT-like_domain"/>
</dbReference>
<keyword evidence="1 4" id="KW-0963">Cytoplasm</keyword>
<dbReference type="Proteomes" id="UP000606653">
    <property type="component" value="Unassembled WGS sequence"/>
</dbReference>
<keyword evidence="7" id="KW-1185">Reference proteome</keyword>
<protein>
    <recommendedName>
        <fullName evidence="4">Protein SprT-like</fullName>
    </recommendedName>
</protein>
<evidence type="ECO:0000259" key="5">
    <source>
        <dbReference type="SMART" id="SM00731"/>
    </source>
</evidence>
<evidence type="ECO:0000313" key="7">
    <source>
        <dbReference type="Proteomes" id="UP000606653"/>
    </source>
</evidence>
<dbReference type="HAMAP" id="MF_00745">
    <property type="entry name" value="SprT_like"/>
    <property type="match status" value="1"/>
</dbReference>
<evidence type="ECO:0000256" key="3">
    <source>
        <dbReference type="ARBA" id="ARBA00022833"/>
    </source>
</evidence>
<gene>
    <name evidence="6" type="ORF">GCM10010969_19350</name>
</gene>
<evidence type="ECO:0000256" key="1">
    <source>
        <dbReference type="ARBA" id="ARBA00022490"/>
    </source>
</evidence>
<dbReference type="InterPro" id="IPR023524">
    <property type="entry name" value="Uncharacterised_SprT-like"/>
</dbReference>
<dbReference type="InterPro" id="IPR035240">
    <property type="entry name" value="SprT_Zn_ribbon"/>
</dbReference>
<dbReference type="SMART" id="SM00731">
    <property type="entry name" value="SprT"/>
    <property type="match status" value="1"/>
</dbReference>
<comment type="caution">
    <text evidence="6">The sequence shown here is derived from an EMBL/GenBank/DDBJ whole genome shotgun (WGS) entry which is preliminary data.</text>
</comment>